<organism evidence="1 2">
    <name type="scientific">Myroides phaeus</name>
    <dbReference type="NCBI Taxonomy" id="702745"/>
    <lineage>
        <taxon>Bacteria</taxon>
        <taxon>Pseudomonadati</taxon>
        <taxon>Bacteroidota</taxon>
        <taxon>Flavobacteriia</taxon>
        <taxon>Flavobacteriales</taxon>
        <taxon>Flavobacteriaceae</taxon>
        <taxon>Myroides</taxon>
    </lineage>
</organism>
<evidence type="ECO:0000313" key="2">
    <source>
        <dbReference type="Proteomes" id="UP000243588"/>
    </source>
</evidence>
<accession>A0A1G8GTV5</accession>
<proteinExistence type="predicted"/>
<name>A0A1G8GTV5_9FLAO</name>
<gene>
    <name evidence="1" type="ORF">SAMN05421818_13218</name>
</gene>
<dbReference type="RefSeq" id="WP_176770752.1">
    <property type="nucleotide sequence ID" value="NZ_FNDQ01000032.1"/>
</dbReference>
<evidence type="ECO:0000313" key="1">
    <source>
        <dbReference type="EMBL" id="SDH97720.1"/>
    </source>
</evidence>
<sequence length="53" mass="6134">MKIILMITLFLINALLNVLSLNTEKELRAEQVSTEVVVQEKSFNDKRTDARKE</sequence>
<keyword evidence="2" id="KW-1185">Reference proteome</keyword>
<dbReference type="Proteomes" id="UP000243588">
    <property type="component" value="Unassembled WGS sequence"/>
</dbReference>
<dbReference type="STRING" id="702745.SAMN05421818_13218"/>
<protein>
    <submittedName>
        <fullName evidence="1">Uncharacterized protein</fullName>
    </submittedName>
</protein>
<dbReference type="AlphaFoldDB" id="A0A1G8GTV5"/>
<dbReference type="EMBL" id="FNDQ01000032">
    <property type="protein sequence ID" value="SDH97720.1"/>
    <property type="molecule type" value="Genomic_DNA"/>
</dbReference>
<reference evidence="2" key="1">
    <citation type="submission" date="2016-10" db="EMBL/GenBank/DDBJ databases">
        <authorList>
            <person name="Varghese N."/>
            <person name="Submissions S."/>
        </authorList>
    </citation>
    <scope>NUCLEOTIDE SEQUENCE [LARGE SCALE GENOMIC DNA]</scope>
    <source>
        <strain evidence="2">DSM 23313</strain>
    </source>
</reference>